<dbReference type="AlphaFoldDB" id="A0A1V1P103"/>
<gene>
    <name evidence="1" type="ORF">OMM_10469</name>
</gene>
<reference evidence="2" key="1">
    <citation type="submission" date="2012-11" db="EMBL/GenBank/DDBJ databases">
        <authorList>
            <person name="Lucero-Rivera Y.E."/>
            <person name="Tovar-Ramirez D."/>
        </authorList>
    </citation>
    <scope>NUCLEOTIDE SEQUENCE [LARGE SCALE GENOMIC DNA]</scope>
    <source>
        <strain evidence="2">Araruama</strain>
    </source>
</reference>
<evidence type="ECO:0000313" key="1">
    <source>
        <dbReference type="EMBL" id="ETR68500.1"/>
    </source>
</evidence>
<dbReference type="EMBL" id="ATBP01000931">
    <property type="protein sequence ID" value="ETR68500.1"/>
    <property type="molecule type" value="Genomic_DNA"/>
</dbReference>
<comment type="caution">
    <text evidence="1">The sequence shown here is derived from an EMBL/GenBank/DDBJ whole genome shotgun (WGS) entry which is preliminary data.</text>
</comment>
<organism evidence="1 2">
    <name type="scientific">Candidatus Magnetoglobus multicellularis str. Araruama</name>
    <dbReference type="NCBI Taxonomy" id="890399"/>
    <lineage>
        <taxon>Bacteria</taxon>
        <taxon>Pseudomonadati</taxon>
        <taxon>Thermodesulfobacteriota</taxon>
        <taxon>Desulfobacteria</taxon>
        <taxon>Desulfobacterales</taxon>
        <taxon>Desulfobacteraceae</taxon>
        <taxon>Candidatus Magnetoglobus</taxon>
    </lineage>
</organism>
<evidence type="ECO:0000313" key="2">
    <source>
        <dbReference type="Proteomes" id="UP000189670"/>
    </source>
</evidence>
<accession>A0A1V1P103</accession>
<sequence>MSDRVVAVIIKRKHELFEGLRTTLGLAVENIVVAMFVLDIDIGEHSDEFKENLEWLDELECEYYSNNKANIQHGFKYLDMKRIVKKLEKMDNIIPF</sequence>
<protein>
    <submittedName>
        <fullName evidence="1">Uncharacterized protein</fullName>
    </submittedName>
</protein>
<dbReference type="Proteomes" id="UP000189670">
    <property type="component" value="Unassembled WGS sequence"/>
</dbReference>
<proteinExistence type="predicted"/>
<name>A0A1V1P103_9BACT</name>